<evidence type="ECO:0000259" key="4">
    <source>
        <dbReference type="PROSITE" id="PS51736"/>
    </source>
</evidence>
<feature type="domain" description="Resolvase/invertase-type recombinase catalytic" evidence="4">
    <location>
        <begin position="22"/>
        <end position="156"/>
    </location>
</feature>
<name>A0ABW9EPM7_9BURK</name>
<keyword evidence="2" id="KW-0238">DNA-binding</keyword>
<evidence type="ECO:0000313" key="5">
    <source>
        <dbReference type="EMBL" id="MFM0720700.1"/>
    </source>
</evidence>
<keyword evidence="6" id="KW-1185">Reference proteome</keyword>
<dbReference type="InterPro" id="IPR036162">
    <property type="entry name" value="Resolvase-like_N_sf"/>
</dbReference>
<sequence length="204" mass="22298">MAPAETTAEPLRQVGAQTRDQCLAVCGTALTTLLKLAQQRSTLREAGCTRIFEEKVSGAKRDRPELGRLLEHLRAGDVVTVTRLDRLARSTRDLLDIAERIKDAGAGLRSLAEPWADTTTPAGRMVLTVFAGIADFERSLIVERTSARRVAAKARGVRFGPTPTLDAGRIVHARQLIEQDGKPVAEVARLLGVHRATLYRALER</sequence>
<dbReference type="CDD" id="cd00569">
    <property type="entry name" value="HTH_Hin_like"/>
    <property type="match status" value="1"/>
</dbReference>
<evidence type="ECO:0000256" key="3">
    <source>
        <dbReference type="ARBA" id="ARBA00023172"/>
    </source>
</evidence>
<accession>A0ABW9EPM7</accession>
<dbReference type="InterPro" id="IPR050639">
    <property type="entry name" value="SSR_resolvase"/>
</dbReference>
<evidence type="ECO:0000256" key="2">
    <source>
        <dbReference type="ARBA" id="ARBA00023125"/>
    </source>
</evidence>
<organism evidence="5 6">
    <name type="scientific">Paraburkholderia strydomiana</name>
    <dbReference type="NCBI Taxonomy" id="1245417"/>
    <lineage>
        <taxon>Bacteria</taxon>
        <taxon>Pseudomonadati</taxon>
        <taxon>Pseudomonadota</taxon>
        <taxon>Betaproteobacteria</taxon>
        <taxon>Burkholderiales</taxon>
        <taxon>Burkholderiaceae</taxon>
        <taxon>Paraburkholderia</taxon>
    </lineage>
</organism>
<dbReference type="Proteomes" id="UP001629392">
    <property type="component" value="Unassembled WGS sequence"/>
</dbReference>
<dbReference type="Gene3D" id="1.10.10.60">
    <property type="entry name" value="Homeodomain-like"/>
    <property type="match status" value="1"/>
</dbReference>
<dbReference type="PANTHER" id="PTHR30461:SF2">
    <property type="entry name" value="SERINE RECOMBINASE PINE-RELATED"/>
    <property type="match status" value="1"/>
</dbReference>
<proteinExistence type="inferred from homology"/>
<dbReference type="Gene3D" id="3.40.50.1390">
    <property type="entry name" value="Resolvase, N-terminal catalytic domain"/>
    <property type="match status" value="1"/>
</dbReference>
<dbReference type="CDD" id="cd03768">
    <property type="entry name" value="SR_ResInv"/>
    <property type="match status" value="1"/>
</dbReference>
<comment type="similarity">
    <text evidence="1">Belongs to the site-specific recombinase resolvase family.</text>
</comment>
<protein>
    <submittedName>
        <fullName evidence="5">Recombinase family protein</fullName>
    </submittedName>
</protein>
<evidence type="ECO:0000256" key="1">
    <source>
        <dbReference type="ARBA" id="ARBA00009913"/>
    </source>
</evidence>
<dbReference type="InterPro" id="IPR006119">
    <property type="entry name" value="Resolv_N"/>
</dbReference>
<dbReference type="InterPro" id="IPR009057">
    <property type="entry name" value="Homeodomain-like_sf"/>
</dbReference>
<dbReference type="PANTHER" id="PTHR30461">
    <property type="entry name" value="DNA-INVERTASE FROM LAMBDOID PROPHAGE"/>
    <property type="match status" value="1"/>
</dbReference>
<comment type="caution">
    <text evidence="5">The sequence shown here is derived from an EMBL/GenBank/DDBJ whole genome shotgun (WGS) entry which is preliminary data.</text>
</comment>
<dbReference type="SMART" id="SM00857">
    <property type="entry name" value="Resolvase"/>
    <property type="match status" value="1"/>
</dbReference>
<dbReference type="EMBL" id="JAQQCL010000033">
    <property type="protein sequence ID" value="MFM0720700.1"/>
    <property type="molecule type" value="Genomic_DNA"/>
</dbReference>
<reference evidence="5 6" key="1">
    <citation type="journal article" date="2024" name="Chem. Sci.">
        <title>Discovery of megapolipeptins by genome mining of a Burkholderiales bacteria collection.</title>
        <authorList>
            <person name="Paulo B.S."/>
            <person name="Recchia M.J.J."/>
            <person name="Lee S."/>
            <person name="Fergusson C.H."/>
            <person name="Romanowski S.B."/>
            <person name="Hernandez A."/>
            <person name="Krull N."/>
            <person name="Liu D.Y."/>
            <person name="Cavanagh H."/>
            <person name="Bos A."/>
            <person name="Gray C.A."/>
            <person name="Murphy B.T."/>
            <person name="Linington R.G."/>
            <person name="Eustaquio A.S."/>
        </authorList>
    </citation>
    <scope>NUCLEOTIDE SEQUENCE [LARGE SCALE GENOMIC DNA]</scope>
    <source>
        <strain evidence="5 6">RL17-350-BIC-E</strain>
    </source>
</reference>
<dbReference type="Pfam" id="PF00239">
    <property type="entry name" value="Resolvase"/>
    <property type="match status" value="1"/>
</dbReference>
<dbReference type="SUPFAM" id="SSF46689">
    <property type="entry name" value="Homeodomain-like"/>
    <property type="match status" value="1"/>
</dbReference>
<evidence type="ECO:0000313" key="6">
    <source>
        <dbReference type="Proteomes" id="UP001629392"/>
    </source>
</evidence>
<dbReference type="SUPFAM" id="SSF53041">
    <property type="entry name" value="Resolvase-like"/>
    <property type="match status" value="1"/>
</dbReference>
<dbReference type="PROSITE" id="PS51736">
    <property type="entry name" value="RECOMBINASES_3"/>
    <property type="match status" value="1"/>
</dbReference>
<keyword evidence="3" id="KW-0233">DNA recombination</keyword>
<gene>
    <name evidence="5" type="ORF">PQQ73_30750</name>
</gene>